<dbReference type="InterPro" id="IPR036249">
    <property type="entry name" value="Thioredoxin-like_sf"/>
</dbReference>
<feature type="region of interest" description="Disordered" evidence="1">
    <location>
        <begin position="1"/>
        <end position="32"/>
    </location>
</feature>
<dbReference type="Proteomes" id="UP001301350">
    <property type="component" value="Unassembled WGS sequence"/>
</dbReference>
<dbReference type="EMBL" id="JANCYW010000011">
    <property type="protein sequence ID" value="KAK4537295.1"/>
    <property type="molecule type" value="Genomic_DNA"/>
</dbReference>
<name>A0AAV9IYW7_CYACA</name>
<evidence type="ECO:0000313" key="2">
    <source>
        <dbReference type="EMBL" id="KAK4537295.1"/>
    </source>
</evidence>
<sequence length="222" mass="24653">MRAMPPATWVPRPGLSRRGHRPEMPSSPQLPPETAVYTAARVVERAVDDELARLDQASDAELTKLRQQRLRELRQAAERRTRWRELHHGEVNCVDTTEEFFGATRTSERVVAVFGRAAPGATAAREVVESLEVALQAVARQHLETKFIRVDAERCPWLCEQLGITVLPSLVLVQQGKVVRVLHGLDTLCSASQQRSRGIAPAALERVLRNAGMAWEAAAADE</sequence>
<dbReference type="Gene3D" id="3.40.30.10">
    <property type="entry name" value="Glutaredoxin"/>
    <property type="match status" value="1"/>
</dbReference>
<evidence type="ECO:0000256" key="1">
    <source>
        <dbReference type="SAM" id="MobiDB-lite"/>
    </source>
</evidence>
<dbReference type="SUPFAM" id="SSF52833">
    <property type="entry name" value="Thioredoxin-like"/>
    <property type="match status" value="1"/>
</dbReference>
<protein>
    <recommendedName>
        <fullName evidence="4">Thioredoxin domain-containing protein</fullName>
    </recommendedName>
</protein>
<keyword evidence="3" id="KW-1185">Reference proteome</keyword>
<organism evidence="2 3">
    <name type="scientific">Cyanidium caldarium</name>
    <name type="common">Red alga</name>
    <dbReference type="NCBI Taxonomy" id="2771"/>
    <lineage>
        <taxon>Eukaryota</taxon>
        <taxon>Rhodophyta</taxon>
        <taxon>Bangiophyceae</taxon>
        <taxon>Cyanidiales</taxon>
        <taxon>Cyanidiaceae</taxon>
        <taxon>Cyanidium</taxon>
    </lineage>
</organism>
<dbReference type="AlphaFoldDB" id="A0AAV9IYW7"/>
<gene>
    <name evidence="2" type="ORF">CDCA_CDCA11G3320</name>
</gene>
<dbReference type="PANTHER" id="PTHR21148">
    <property type="entry name" value="THIOREDOXIN DOMAIN-CONTAINING PROTEIN 9"/>
    <property type="match status" value="1"/>
</dbReference>
<proteinExistence type="predicted"/>
<comment type="caution">
    <text evidence="2">The sequence shown here is derived from an EMBL/GenBank/DDBJ whole genome shotgun (WGS) entry which is preliminary data.</text>
</comment>
<evidence type="ECO:0008006" key="4">
    <source>
        <dbReference type="Google" id="ProtNLM"/>
    </source>
</evidence>
<reference evidence="2 3" key="1">
    <citation type="submission" date="2022-07" db="EMBL/GenBank/DDBJ databases">
        <title>Genome-wide signatures of adaptation to extreme environments.</title>
        <authorList>
            <person name="Cho C.H."/>
            <person name="Yoon H.S."/>
        </authorList>
    </citation>
    <scope>NUCLEOTIDE SEQUENCE [LARGE SCALE GENOMIC DNA]</scope>
    <source>
        <strain evidence="2 3">DBV 063 E5</strain>
    </source>
</reference>
<accession>A0AAV9IYW7</accession>
<evidence type="ECO:0000313" key="3">
    <source>
        <dbReference type="Proteomes" id="UP001301350"/>
    </source>
</evidence>